<dbReference type="WBParaSite" id="SCUD_0000104901-mRNA-1">
    <property type="protein sequence ID" value="SCUD_0000104901-mRNA-1"/>
    <property type="gene ID" value="SCUD_0000104901"/>
</dbReference>
<evidence type="ECO:0000313" key="2">
    <source>
        <dbReference type="Proteomes" id="UP000279833"/>
    </source>
</evidence>
<reference evidence="3" key="1">
    <citation type="submission" date="2016-06" db="UniProtKB">
        <authorList>
            <consortium name="WormBaseParasite"/>
        </authorList>
    </citation>
    <scope>IDENTIFICATION</scope>
</reference>
<dbReference type="EMBL" id="UZAK01000805">
    <property type="protein sequence ID" value="VDO65271.1"/>
    <property type="molecule type" value="Genomic_DNA"/>
</dbReference>
<reference evidence="1 2" key="2">
    <citation type="submission" date="2018-11" db="EMBL/GenBank/DDBJ databases">
        <authorList>
            <consortium name="Pathogen Informatics"/>
        </authorList>
    </citation>
    <scope>NUCLEOTIDE SEQUENCE [LARGE SCALE GENOMIC DNA]</scope>
    <source>
        <strain evidence="1">Dakar</strain>
        <strain evidence="2">Dakar, Senegal</strain>
    </source>
</reference>
<dbReference type="AlphaFoldDB" id="A0A183JED7"/>
<protein>
    <submittedName>
        <fullName evidence="3">NSL1</fullName>
    </submittedName>
</protein>
<dbReference type="Proteomes" id="UP000279833">
    <property type="component" value="Unassembled WGS sequence"/>
</dbReference>
<gene>
    <name evidence="1" type="ORF">SCUD_LOCUS1050</name>
</gene>
<evidence type="ECO:0000313" key="1">
    <source>
        <dbReference type="EMBL" id="VDO65271.1"/>
    </source>
</evidence>
<proteinExistence type="predicted"/>
<name>A0A183JED7_9TREM</name>
<accession>A0A183JED7</accession>
<evidence type="ECO:0000313" key="3">
    <source>
        <dbReference type="WBParaSite" id="SCUD_0000104901-mRNA-1"/>
    </source>
</evidence>
<organism evidence="3">
    <name type="scientific">Schistosoma curassoni</name>
    <dbReference type="NCBI Taxonomy" id="6186"/>
    <lineage>
        <taxon>Eukaryota</taxon>
        <taxon>Metazoa</taxon>
        <taxon>Spiralia</taxon>
        <taxon>Lophotrochozoa</taxon>
        <taxon>Platyhelminthes</taxon>
        <taxon>Trematoda</taxon>
        <taxon>Digenea</taxon>
        <taxon>Strigeidida</taxon>
        <taxon>Schistosomatoidea</taxon>
        <taxon>Schistosomatidae</taxon>
        <taxon>Schistosoma</taxon>
    </lineage>
</organism>
<keyword evidence="2" id="KW-1185">Reference proteome</keyword>
<sequence length="145" mass="16432">MAISSDQLQLLFERQQRRFKKSQLNVLDNLRTRLLNHPCFGDVTEVDKLISNLHTELENACRTYERVDETLRESLISGNVNEFVAVIHDALSDPEMFISETCPVVGSNPIVPETPCTNTGLSRSQKDDVSLNAHEIIAVPQRNRK</sequence>
<dbReference type="STRING" id="6186.A0A183JED7"/>